<protein>
    <submittedName>
        <fullName evidence="1">Uncharacterized protein</fullName>
    </submittedName>
</protein>
<name>A0A1B1C4Y1_RHILE</name>
<gene>
    <name evidence="1" type="ORF">BA011_02905</name>
</gene>
<dbReference type="AlphaFoldDB" id="A0A1B1C4Y1"/>
<sequence length="64" mass="6941">MDESGFPSTRCGRPYHEQAAAFDESFESLAAAFSKIESGGSEIDPASRWSESGKPSIHLKFNGM</sequence>
<organism evidence="1 2">
    <name type="scientific">Rhizobium leguminosarum</name>
    <dbReference type="NCBI Taxonomy" id="384"/>
    <lineage>
        <taxon>Bacteria</taxon>
        <taxon>Pseudomonadati</taxon>
        <taxon>Pseudomonadota</taxon>
        <taxon>Alphaproteobacteria</taxon>
        <taxon>Hyphomicrobiales</taxon>
        <taxon>Rhizobiaceae</taxon>
        <taxon>Rhizobium/Agrobacterium group</taxon>
        <taxon>Rhizobium</taxon>
    </lineage>
</organism>
<dbReference type="EMBL" id="CP016286">
    <property type="protein sequence ID" value="ANP84790.1"/>
    <property type="molecule type" value="Genomic_DNA"/>
</dbReference>
<evidence type="ECO:0000313" key="2">
    <source>
        <dbReference type="Proteomes" id="UP000092691"/>
    </source>
</evidence>
<dbReference type="Proteomes" id="UP000092691">
    <property type="component" value="Chromosome"/>
</dbReference>
<evidence type="ECO:0000313" key="1">
    <source>
        <dbReference type="EMBL" id="ANP84790.1"/>
    </source>
</evidence>
<reference evidence="1 2" key="1">
    <citation type="submission" date="2016-06" db="EMBL/GenBank/DDBJ databases">
        <title>Microsymbionts genomes from the relict species Vavilovia formosa.</title>
        <authorList>
            <person name="Chirak E."/>
            <person name="Kimeklis A."/>
            <person name="Andronov E."/>
        </authorList>
    </citation>
    <scope>NUCLEOTIDE SEQUENCE [LARGE SCALE GENOMIC DNA]</scope>
    <source>
        <strain evidence="1 2">Vaf10</strain>
    </source>
</reference>
<proteinExistence type="predicted"/>
<accession>A0A1B1C4Y1</accession>